<dbReference type="RefSeq" id="WP_007618825.1">
    <property type="nucleotide sequence ID" value="NZ_BAEO01000022.1"/>
</dbReference>
<proteinExistence type="predicted"/>
<feature type="transmembrane region" description="Helical" evidence="1">
    <location>
        <begin position="38"/>
        <end position="58"/>
    </location>
</feature>
<dbReference type="EMBL" id="BAEO01000022">
    <property type="protein sequence ID" value="GAC18719.1"/>
    <property type="molecule type" value="Genomic_DNA"/>
</dbReference>
<evidence type="ECO:0000256" key="1">
    <source>
        <dbReference type="SAM" id="Phobius"/>
    </source>
</evidence>
<reference evidence="2 3" key="1">
    <citation type="journal article" date="2017" name="Antonie Van Leeuwenhoek">
        <title>Rhizobium rhizosphaerae sp. nov., a novel species isolated from rice rhizosphere.</title>
        <authorList>
            <person name="Zhao J.J."/>
            <person name="Zhang J."/>
            <person name="Zhang R.J."/>
            <person name="Zhang C.W."/>
            <person name="Yin H.Q."/>
            <person name="Zhang X.X."/>
        </authorList>
    </citation>
    <scope>NUCLEOTIDE SEQUENCE [LARGE SCALE GENOMIC DNA]</scope>
    <source>
        <strain evidence="2 3">BSs20135</strain>
    </source>
</reference>
<keyword evidence="1" id="KW-0472">Membrane</keyword>
<accession>K6XDJ9</accession>
<keyword evidence="1" id="KW-1133">Transmembrane helix</keyword>
<evidence type="ECO:0000313" key="3">
    <source>
        <dbReference type="Proteomes" id="UP000006327"/>
    </source>
</evidence>
<dbReference type="Proteomes" id="UP000006327">
    <property type="component" value="Unassembled WGS sequence"/>
</dbReference>
<protein>
    <submittedName>
        <fullName evidence="2">Uncharacterized protein</fullName>
    </submittedName>
</protein>
<keyword evidence="1" id="KW-0812">Transmembrane</keyword>
<dbReference type="OrthoDB" id="6387574at2"/>
<dbReference type="AlphaFoldDB" id="K6XDJ9"/>
<keyword evidence="3" id="KW-1185">Reference proteome</keyword>
<sequence length="193" mass="22802">MSDNQDPLKQLWQCQEVLKPNLNDVIKKWHKVRLKQRCYVALDFFSLTIPFIIIWFKSAQLDKFTMALLLGVMSVSVLMVFYITWLRRFSLGWSHVTTDQHIQRIQKQIQSNIKIATLSLHSVWFVVVLMIVFYGALYYFDVYPEDKWMRKVLITAAINAVGMPCIWIWAAKRKKRFSNELAELNQLLKGTKN</sequence>
<feature type="transmembrane region" description="Helical" evidence="1">
    <location>
        <begin position="152"/>
        <end position="170"/>
    </location>
</feature>
<feature type="transmembrane region" description="Helical" evidence="1">
    <location>
        <begin position="115"/>
        <end position="140"/>
    </location>
</feature>
<organism evidence="2 3">
    <name type="scientific">Paraglaciecola arctica BSs20135</name>
    <dbReference type="NCBI Taxonomy" id="493475"/>
    <lineage>
        <taxon>Bacteria</taxon>
        <taxon>Pseudomonadati</taxon>
        <taxon>Pseudomonadota</taxon>
        <taxon>Gammaproteobacteria</taxon>
        <taxon>Alteromonadales</taxon>
        <taxon>Alteromonadaceae</taxon>
        <taxon>Paraglaciecola</taxon>
    </lineage>
</organism>
<comment type="caution">
    <text evidence="2">The sequence shown here is derived from an EMBL/GenBank/DDBJ whole genome shotgun (WGS) entry which is preliminary data.</text>
</comment>
<name>K6XDJ9_9ALTE</name>
<gene>
    <name evidence="2" type="ORF">GARC_1747</name>
</gene>
<feature type="transmembrane region" description="Helical" evidence="1">
    <location>
        <begin position="64"/>
        <end position="85"/>
    </location>
</feature>
<evidence type="ECO:0000313" key="2">
    <source>
        <dbReference type="EMBL" id="GAC18719.1"/>
    </source>
</evidence>
<dbReference type="STRING" id="493475.GARC_1747"/>